<keyword evidence="6 7" id="KW-0472">Membrane</keyword>
<evidence type="ECO:0000313" key="11">
    <source>
        <dbReference type="EMBL" id="RHF84985.1"/>
    </source>
</evidence>
<keyword evidence="2 7" id="KW-0813">Transport</keyword>
<evidence type="ECO:0000256" key="2">
    <source>
        <dbReference type="ARBA" id="ARBA00022448"/>
    </source>
</evidence>
<dbReference type="RefSeq" id="WP_055155464.1">
    <property type="nucleotide sequence ID" value="NZ_CYXR01000001.1"/>
</dbReference>
<dbReference type="GO" id="GO:0005886">
    <property type="term" value="C:plasma membrane"/>
    <property type="evidence" value="ECO:0007669"/>
    <property type="project" value="UniProtKB-SubCell"/>
</dbReference>
<accession>A0A173WKH7</accession>
<feature type="transmembrane region" description="Helical" evidence="7">
    <location>
        <begin position="218"/>
        <end position="238"/>
    </location>
</feature>
<feature type="transmembrane region" description="Helical" evidence="7">
    <location>
        <begin position="80"/>
        <end position="102"/>
    </location>
</feature>
<feature type="domain" description="ABC transmembrane type-1" evidence="8">
    <location>
        <begin position="76"/>
        <end position="293"/>
    </location>
</feature>
<dbReference type="Pfam" id="PF00528">
    <property type="entry name" value="BPD_transp_1"/>
    <property type="match status" value="1"/>
</dbReference>
<evidence type="ECO:0000256" key="1">
    <source>
        <dbReference type="ARBA" id="ARBA00004651"/>
    </source>
</evidence>
<keyword evidence="3" id="KW-1003">Cell membrane</keyword>
<protein>
    <submittedName>
        <fullName evidence="11">Sugar ABC transporter permease</fullName>
    </submittedName>
    <submittedName>
        <fullName evidence="10">sn-glycerol-3-phosphate transport system permease protein ugpA</fullName>
    </submittedName>
</protein>
<dbReference type="PANTHER" id="PTHR30193">
    <property type="entry name" value="ABC TRANSPORTER PERMEASE PROTEIN"/>
    <property type="match status" value="1"/>
</dbReference>
<evidence type="ECO:0000313" key="10">
    <source>
        <dbReference type="EMBL" id="CUN38997.1"/>
    </source>
</evidence>
<feature type="transmembrane region" description="Helical" evidence="7">
    <location>
        <begin position="163"/>
        <end position="183"/>
    </location>
</feature>
<evidence type="ECO:0000256" key="7">
    <source>
        <dbReference type="RuleBase" id="RU363032"/>
    </source>
</evidence>
<evidence type="ECO:0000256" key="6">
    <source>
        <dbReference type="ARBA" id="ARBA00023136"/>
    </source>
</evidence>
<feature type="transmembrane region" description="Helical" evidence="7">
    <location>
        <begin position="20"/>
        <end position="39"/>
    </location>
</feature>
<dbReference type="InterPro" id="IPR035906">
    <property type="entry name" value="MetI-like_sf"/>
</dbReference>
<dbReference type="SUPFAM" id="SSF161098">
    <property type="entry name" value="MetI-like"/>
    <property type="match status" value="1"/>
</dbReference>
<gene>
    <name evidence="10" type="primary">ugpA_1</name>
    <name evidence="11" type="ORF">DW656_04145</name>
    <name evidence="10" type="ORF">ERS852481_00038</name>
    <name evidence="9" type="ORF">ERS852574_00086</name>
</gene>
<reference evidence="11 14" key="2">
    <citation type="submission" date="2018-08" db="EMBL/GenBank/DDBJ databases">
        <title>A genome reference for cultivated species of the human gut microbiota.</title>
        <authorList>
            <person name="Zou Y."/>
            <person name="Xue W."/>
            <person name="Luo G."/>
        </authorList>
    </citation>
    <scope>NUCLEOTIDE SEQUENCE [LARGE SCALE GENOMIC DNA]</scope>
    <source>
        <strain evidence="11 14">AM23-3</strain>
    </source>
</reference>
<dbReference type="PANTHER" id="PTHR30193:SF37">
    <property type="entry name" value="INNER MEMBRANE ABC TRANSPORTER PERMEASE PROTEIN YCJO"/>
    <property type="match status" value="1"/>
</dbReference>
<dbReference type="Proteomes" id="UP000284579">
    <property type="component" value="Unassembled WGS sequence"/>
</dbReference>
<evidence type="ECO:0000259" key="8">
    <source>
        <dbReference type="PROSITE" id="PS50928"/>
    </source>
</evidence>
<evidence type="ECO:0000313" key="12">
    <source>
        <dbReference type="Proteomes" id="UP000095362"/>
    </source>
</evidence>
<proteinExistence type="inferred from homology"/>
<evidence type="ECO:0000256" key="4">
    <source>
        <dbReference type="ARBA" id="ARBA00022692"/>
    </source>
</evidence>
<keyword evidence="5 7" id="KW-1133">Transmembrane helix</keyword>
<comment type="subcellular location">
    <subcellularLocation>
        <location evidence="1 7">Cell membrane</location>
        <topology evidence="1 7">Multi-pass membrane protein</topology>
    </subcellularLocation>
</comment>
<feature type="transmembrane region" description="Helical" evidence="7">
    <location>
        <begin position="114"/>
        <end position="135"/>
    </location>
</feature>
<dbReference type="EMBL" id="CYZK01000001">
    <property type="protein sequence ID" value="CUN38997.1"/>
    <property type="molecule type" value="Genomic_DNA"/>
</dbReference>
<dbReference type="EMBL" id="CYXR01000001">
    <property type="protein sequence ID" value="CUM69621.1"/>
    <property type="molecule type" value="Genomic_DNA"/>
</dbReference>
<keyword evidence="4 7" id="KW-0812">Transmembrane</keyword>
<dbReference type="GO" id="GO:0055085">
    <property type="term" value="P:transmembrane transport"/>
    <property type="evidence" value="ECO:0007669"/>
    <property type="project" value="InterPro"/>
</dbReference>
<dbReference type="Gene3D" id="1.10.3720.10">
    <property type="entry name" value="MetI-like"/>
    <property type="match status" value="1"/>
</dbReference>
<feature type="transmembrane region" description="Helical" evidence="7">
    <location>
        <begin position="272"/>
        <end position="294"/>
    </location>
</feature>
<dbReference type="InterPro" id="IPR051393">
    <property type="entry name" value="ABC_transporter_permease"/>
</dbReference>
<reference evidence="12 13" key="1">
    <citation type="submission" date="2015-09" db="EMBL/GenBank/DDBJ databases">
        <authorList>
            <consortium name="Pathogen Informatics"/>
        </authorList>
    </citation>
    <scope>NUCLEOTIDE SEQUENCE [LARGE SCALE GENOMIC DNA]</scope>
    <source>
        <strain evidence="10 12">2789STDY5834866</strain>
        <strain evidence="9 13">2789STDY5834962</strain>
    </source>
</reference>
<dbReference type="AlphaFoldDB" id="A0A173WKH7"/>
<evidence type="ECO:0000313" key="9">
    <source>
        <dbReference type="EMBL" id="CUM69621.1"/>
    </source>
</evidence>
<dbReference type="InterPro" id="IPR000515">
    <property type="entry name" value="MetI-like"/>
</dbReference>
<dbReference type="EMBL" id="QRHO01000003">
    <property type="protein sequence ID" value="RHF84985.1"/>
    <property type="molecule type" value="Genomic_DNA"/>
</dbReference>
<dbReference type="PROSITE" id="PS50928">
    <property type="entry name" value="ABC_TM1"/>
    <property type="match status" value="1"/>
</dbReference>
<comment type="similarity">
    <text evidence="7">Belongs to the binding-protein-dependent transport system permease family.</text>
</comment>
<dbReference type="Proteomes" id="UP000095727">
    <property type="component" value="Unassembled WGS sequence"/>
</dbReference>
<dbReference type="CDD" id="cd06261">
    <property type="entry name" value="TM_PBP2"/>
    <property type="match status" value="1"/>
</dbReference>
<name>A0A173WKH7_9FIRM</name>
<evidence type="ECO:0000313" key="14">
    <source>
        <dbReference type="Proteomes" id="UP000284579"/>
    </source>
</evidence>
<evidence type="ECO:0000256" key="5">
    <source>
        <dbReference type="ARBA" id="ARBA00022989"/>
    </source>
</evidence>
<evidence type="ECO:0000256" key="3">
    <source>
        <dbReference type="ARBA" id="ARBA00022475"/>
    </source>
</evidence>
<organism evidence="10 12">
    <name type="scientific">Coprococcus comes</name>
    <dbReference type="NCBI Taxonomy" id="410072"/>
    <lineage>
        <taxon>Bacteria</taxon>
        <taxon>Bacillati</taxon>
        <taxon>Bacillota</taxon>
        <taxon>Clostridia</taxon>
        <taxon>Lachnospirales</taxon>
        <taxon>Lachnospiraceae</taxon>
        <taxon>Coprococcus</taxon>
    </lineage>
</organism>
<dbReference type="Proteomes" id="UP000095362">
    <property type="component" value="Unassembled WGS sequence"/>
</dbReference>
<sequence>MAAVSGKRKRNKINKDNAGYFFIAPYFIVFLTFTLYPILYTFKLSFMSWDGFGEQQFIGLANYQRLLQDQMFIKSIGNTIFIALLAMIPQMVFGLVLAFLLNQKKLRGSNFFKTVFYFPNLVTAVSLGVLFSLLFDWKAGSVNQVLMTLHIIKDPINWKGSPLLSQLIVALVLFWQYFGYYTIIFTAGIRGIPYELFEAAEVDGASKVQTFFKIVLPLMRPIMTFAFVTSIIGGLQIFDLPYTFGGAMGGTKASLLTMVMYMYNIAFTNLDYGYGAAISYGLFVIIIVFSIIFMKYTTGKKEQY</sequence>
<evidence type="ECO:0000313" key="13">
    <source>
        <dbReference type="Proteomes" id="UP000095727"/>
    </source>
</evidence>